<evidence type="ECO:0000256" key="4">
    <source>
        <dbReference type="ARBA" id="ARBA00017144"/>
    </source>
</evidence>
<comment type="pathway">
    <text evidence="1">Pyrimidine metabolism; dTTP biosynthesis.</text>
</comment>
<dbReference type="InParanoid" id="A0A165EQ25"/>
<dbReference type="SUPFAM" id="SSF52540">
    <property type="entry name" value="P-loop containing nucleoside triphosphate hydrolases"/>
    <property type="match status" value="1"/>
</dbReference>
<dbReference type="CDD" id="cd01672">
    <property type="entry name" value="TMPK"/>
    <property type="match status" value="1"/>
</dbReference>
<keyword evidence="8 11" id="KW-0418">Kinase</keyword>
<dbReference type="GO" id="GO:0005634">
    <property type="term" value="C:nucleus"/>
    <property type="evidence" value="ECO:0007669"/>
    <property type="project" value="TreeGrafter"/>
</dbReference>
<dbReference type="PROSITE" id="PS01331">
    <property type="entry name" value="THYMIDYLATE_KINASE"/>
    <property type="match status" value="1"/>
</dbReference>
<evidence type="ECO:0000256" key="2">
    <source>
        <dbReference type="ARBA" id="ARBA00009776"/>
    </source>
</evidence>
<proteinExistence type="inferred from homology"/>
<gene>
    <name evidence="11" type="ORF">LAESUDRAFT_630891</name>
</gene>
<dbReference type="GO" id="GO:0006235">
    <property type="term" value="P:dTTP biosynthetic process"/>
    <property type="evidence" value="ECO:0007669"/>
    <property type="project" value="TreeGrafter"/>
</dbReference>
<keyword evidence="7" id="KW-0547">Nucleotide-binding</keyword>
<evidence type="ECO:0000256" key="5">
    <source>
        <dbReference type="ARBA" id="ARBA00022679"/>
    </source>
</evidence>
<dbReference type="GO" id="GO:0006233">
    <property type="term" value="P:dTDP biosynthetic process"/>
    <property type="evidence" value="ECO:0007669"/>
    <property type="project" value="InterPro"/>
</dbReference>
<feature type="domain" description="Thymidylate kinase-like" evidence="10">
    <location>
        <begin position="14"/>
        <end position="109"/>
    </location>
</feature>
<comment type="similarity">
    <text evidence="2">Belongs to the thymidylate kinase family.</text>
</comment>
<dbReference type="GeneID" id="63820423"/>
<evidence type="ECO:0000313" key="12">
    <source>
        <dbReference type="Proteomes" id="UP000076871"/>
    </source>
</evidence>
<dbReference type="Proteomes" id="UP000076871">
    <property type="component" value="Unassembled WGS sequence"/>
</dbReference>
<dbReference type="InterPro" id="IPR027417">
    <property type="entry name" value="P-loop_NTPase"/>
</dbReference>
<dbReference type="AlphaFoldDB" id="A0A165EQ25"/>
<dbReference type="EMBL" id="KV427619">
    <property type="protein sequence ID" value="KZT07529.1"/>
    <property type="molecule type" value="Genomic_DNA"/>
</dbReference>
<dbReference type="NCBIfam" id="TIGR00041">
    <property type="entry name" value="DTMP_kinase"/>
    <property type="match status" value="1"/>
</dbReference>
<dbReference type="FunFam" id="3.40.50.300:FF:000679">
    <property type="entry name" value="Thymidylate kinase"/>
    <property type="match status" value="1"/>
</dbReference>
<dbReference type="OrthoDB" id="425602at2759"/>
<dbReference type="GO" id="GO:0006227">
    <property type="term" value="P:dUDP biosynthetic process"/>
    <property type="evidence" value="ECO:0007669"/>
    <property type="project" value="TreeGrafter"/>
</dbReference>
<dbReference type="PANTHER" id="PTHR10344">
    <property type="entry name" value="THYMIDYLATE KINASE"/>
    <property type="match status" value="1"/>
</dbReference>
<dbReference type="InterPro" id="IPR018095">
    <property type="entry name" value="Thymidylate_kin_CS"/>
</dbReference>
<protein>
    <recommendedName>
        <fullName evidence="4">Thymidylate kinase</fullName>
        <ecNumber evidence="3">2.7.4.9</ecNumber>
    </recommendedName>
</protein>
<feature type="non-terminal residue" evidence="11">
    <location>
        <position position="240"/>
    </location>
</feature>
<evidence type="ECO:0000256" key="6">
    <source>
        <dbReference type="ARBA" id="ARBA00022727"/>
    </source>
</evidence>
<dbReference type="RefSeq" id="XP_040765269.1">
    <property type="nucleotide sequence ID" value="XM_040903392.1"/>
</dbReference>
<evidence type="ECO:0000256" key="3">
    <source>
        <dbReference type="ARBA" id="ARBA00012980"/>
    </source>
</evidence>
<dbReference type="FunCoup" id="A0A165EQ25">
    <property type="interactions" value="402"/>
</dbReference>
<evidence type="ECO:0000256" key="9">
    <source>
        <dbReference type="ARBA" id="ARBA00022840"/>
    </source>
</evidence>
<dbReference type="GO" id="GO:0005829">
    <property type="term" value="C:cytosol"/>
    <property type="evidence" value="ECO:0007669"/>
    <property type="project" value="TreeGrafter"/>
</dbReference>
<organism evidence="11 12">
    <name type="scientific">Laetiporus sulphureus 93-53</name>
    <dbReference type="NCBI Taxonomy" id="1314785"/>
    <lineage>
        <taxon>Eukaryota</taxon>
        <taxon>Fungi</taxon>
        <taxon>Dikarya</taxon>
        <taxon>Basidiomycota</taxon>
        <taxon>Agaricomycotina</taxon>
        <taxon>Agaricomycetes</taxon>
        <taxon>Polyporales</taxon>
        <taxon>Laetiporus</taxon>
    </lineage>
</organism>
<evidence type="ECO:0000256" key="1">
    <source>
        <dbReference type="ARBA" id="ARBA00004992"/>
    </source>
</evidence>
<dbReference type="GO" id="GO:0004550">
    <property type="term" value="F:nucleoside diphosphate kinase activity"/>
    <property type="evidence" value="ECO:0007669"/>
    <property type="project" value="TreeGrafter"/>
</dbReference>
<dbReference type="InterPro" id="IPR039430">
    <property type="entry name" value="Thymidylate_kin-like_dom"/>
</dbReference>
<dbReference type="GO" id="GO:0004798">
    <property type="term" value="F:dTMP kinase activity"/>
    <property type="evidence" value="ECO:0007669"/>
    <property type="project" value="UniProtKB-EC"/>
</dbReference>
<evidence type="ECO:0000313" key="11">
    <source>
        <dbReference type="EMBL" id="KZT07529.1"/>
    </source>
</evidence>
<dbReference type="GO" id="GO:0005524">
    <property type="term" value="F:ATP binding"/>
    <property type="evidence" value="ECO:0007669"/>
    <property type="project" value="UniProtKB-KW"/>
</dbReference>
<dbReference type="InterPro" id="IPR018094">
    <property type="entry name" value="Thymidylate_kinase"/>
</dbReference>
<keyword evidence="12" id="KW-1185">Reference proteome</keyword>
<evidence type="ECO:0000259" key="10">
    <source>
        <dbReference type="Pfam" id="PF02223"/>
    </source>
</evidence>
<reference evidence="11 12" key="1">
    <citation type="journal article" date="2016" name="Mol. Biol. Evol.">
        <title>Comparative Genomics of Early-Diverging Mushroom-Forming Fungi Provides Insights into the Origins of Lignocellulose Decay Capabilities.</title>
        <authorList>
            <person name="Nagy L.G."/>
            <person name="Riley R."/>
            <person name="Tritt A."/>
            <person name="Adam C."/>
            <person name="Daum C."/>
            <person name="Floudas D."/>
            <person name="Sun H."/>
            <person name="Yadav J.S."/>
            <person name="Pangilinan J."/>
            <person name="Larsson K.H."/>
            <person name="Matsuura K."/>
            <person name="Barry K."/>
            <person name="Labutti K."/>
            <person name="Kuo R."/>
            <person name="Ohm R.A."/>
            <person name="Bhattacharya S.S."/>
            <person name="Shirouzu T."/>
            <person name="Yoshinaga Y."/>
            <person name="Martin F.M."/>
            <person name="Grigoriev I.V."/>
            <person name="Hibbett D.S."/>
        </authorList>
    </citation>
    <scope>NUCLEOTIDE SEQUENCE [LARGE SCALE GENOMIC DNA]</scope>
    <source>
        <strain evidence="11 12">93-53</strain>
    </source>
</reference>
<keyword evidence="5" id="KW-0808">Transferase</keyword>
<dbReference type="Pfam" id="PF02223">
    <property type="entry name" value="Thymidylate_kin"/>
    <property type="match status" value="2"/>
</dbReference>
<evidence type="ECO:0000256" key="8">
    <source>
        <dbReference type="ARBA" id="ARBA00022777"/>
    </source>
</evidence>
<accession>A0A165EQ25</accession>
<evidence type="ECO:0000256" key="7">
    <source>
        <dbReference type="ARBA" id="ARBA00022741"/>
    </source>
</evidence>
<name>A0A165EQ25_9APHY</name>
<feature type="domain" description="Thymidylate kinase-like" evidence="10">
    <location>
        <begin position="133"/>
        <end position="216"/>
    </location>
</feature>
<sequence length="240" mass="26639">MSTQPQKRGTFIVLEGLDRSGKSTQAAILLERIQAAGISAKFMKFPDRTTPIGKMIDAYLRSETELDDHAVHLLFSANRWELASTIESTLRAGTTIICDRYAFSGIAFSYSKLAPPPPSTTSSSTTAHVGSLLSYEWCRGPDIGLPAPDLTLFLDVPPSAVRARGGFGEERYERPDVQQRVKEAFERIGEEMGEGILREGRWVVVEAERPKEDVAKTVWEWVGPLAAGTDRPLTRLWDEK</sequence>
<dbReference type="PANTHER" id="PTHR10344:SF1">
    <property type="entry name" value="THYMIDYLATE KINASE"/>
    <property type="match status" value="1"/>
</dbReference>
<keyword evidence="9" id="KW-0067">ATP-binding</keyword>
<dbReference type="Gene3D" id="3.40.50.300">
    <property type="entry name" value="P-loop containing nucleotide triphosphate hydrolases"/>
    <property type="match status" value="1"/>
</dbReference>
<dbReference type="HAMAP" id="MF_00165">
    <property type="entry name" value="Thymidylate_kinase"/>
    <property type="match status" value="1"/>
</dbReference>
<keyword evidence="6" id="KW-0545">Nucleotide biosynthesis</keyword>
<dbReference type="EC" id="2.7.4.9" evidence="3"/>
<dbReference type="STRING" id="1314785.A0A165EQ25"/>